<dbReference type="InterPro" id="IPR000847">
    <property type="entry name" value="LysR_HTH_N"/>
</dbReference>
<proteinExistence type="inferred from homology"/>
<dbReference type="PANTHER" id="PTHR30126">
    <property type="entry name" value="HTH-TYPE TRANSCRIPTIONAL REGULATOR"/>
    <property type="match status" value="1"/>
</dbReference>
<dbReference type="Proteomes" id="UP000654304">
    <property type="component" value="Unassembled WGS sequence"/>
</dbReference>
<reference evidence="6 7" key="1">
    <citation type="submission" date="2020-08" db="EMBL/GenBank/DDBJ databases">
        <title>Novel species isolated from subtropical streams in China.</title>
        <authorList>
            <person name="Lu H."/>
        </authorList>
    </citation>
    <scope>NUCLEOTIDE SEQUENCE [LARGE SCALE GENOMIC DNA]</scope>
    <source>
        <strain evidence="6 7">CY22W</strain>
    </source>
</reference>
<dbReference type="CDD" id="cd08420">
    <property type="entry name" value="PBP2_CysL_like"/>
    <property type="match status" value="1"/>
</dbReference>
<feature type="domain" description="HTH lysR-type" evidence="5">
    <location>
        <begin position="3"/>
        <end position="60"/>
    </location>
</feature>
<gene>
    <name evidence="6" type="ORF">H8K43_07850</name>
</gene>
<evidence type="ECO:0000313" key="7">
    <source>
        <dbReference type="Proteomes" id="UP000654304"/>
    </source>
</evidence>
<accession>A0ABR7A3T3</accession>
<evidence type="ECO:0000256" key="2">
    <source>
        <dbReference type="ARBA" id="ARBA00023015"/>
    </source>
</evidence>
<dbReference type="RefSeq" id="WP_186903304.1">
    <property type="nucleotide sequence ID" value="NZ_JACOGD010000003.1"/>
</dbReference>
<evidence type="ECO:0000259" key="5">
    <source>
        <dbReference type="PROSITE" id="PS50931"/>
    </source>
</evidence>
<dbReference type="Pfam" id="PF03466">
    <property type="entry name" value="LysR_substrate"/>
    <property type="match status" value="1"/>
</dbReference>
<dbReference type="EMBL" id="JACOGD010000003">
    <property type="protein sequence ID" value="MBC3931578.1"/>
    <property type="molecule type" value="Genomic_DNA"/>
</dbReference>
<evidence type="ECO:0000256" key="4">
    <source>
        <dbReference type="ARBA" id="ARBA00023163"/>
    </source>
</evidence>
<comment type="similarity">
    <text evidence="1">Belongs to the LysR transcriptional regulatory family.</text>
</comment>
<dbReference type="Gene3D" id="3.40.190.290">
    <property type="match status" value="1"/>
</dbReference>
<keyword evidence="2" id="KW-0805">Transcription regulation</keyword>
<keyword evidence="3" id="KW-0238">DNA-binding</keyword>
<evidence type="ECO:0000256" key="1">
    <source>
        <dbReference type="ARBA" id="ARBA00009437"/>
    </source>
</evidence>
<keyword evidence="7" id="KW-1185">Reference proteome</keyword>
<dbReference type="Pfam" id="PF00126">
    <property type="entry name" value="HTH_1"/>
    <property type="match status" value="1"/>
</dbReference>
<dbReference type="Gene3D" id="1.10.10.10">
    <property type="entry name" value="Winged helix-like DNA-binding domain superfamily/Winged helix DNA-binding domain"/>
    <property type="match status" value="1"/>
</dbReference>
<dbReference type="SUPFAM" id="SSF53850">
    <property type="entry name" value="Periplasmic binding protein-like II"/>
    <property type="match status" value="1"/>
</dbReference>
<dbReference type="NCBIfam" id="NF008095">
    <property type="entry name" value="PRK10837.1"/>
    <property type="match status" value="1"/>
</dbReference>
<dbReference type="PANTHER" id="PTHR30126:SF94">
    <property type="entry name" value="LYSR FAMILY TRANSCRIPTIONAL REGULATOR"/>
    <property type="match status" value="1"/>
</dbReference>
<evidence type="ECO:0000256" key="3">
    <source>
        <dbReference type="ARBA" id="ARBA00023125"/>
    </source>
</evidence>
<dbReference type="SUPFAM" id="SSF46785">
    <property type="entry name" value="Winged helix' DNA-binding domain"/>
    <property type="match status" value="1"/>
</dbReference>
<name>A0ABR7A3T3_9BURK</name>
<sequence>MRLSLRQLQVFLGIAETGTTSAAGQKIALSQSATSAALNELEAALQVQLFDRVGKGLLLNENGRLLLPQAHLVLDAVRSMEAQFAQPDAAWPGLRIAASTTIGNYYLPDLFAHLQSTVAASKTSGLPSLFIGNTGDVVQRIENYAADIGFIEGECHQAGIVVEPWLQEQLIVVCHPQHALAQTAGQRCSVSDLQKEAWLLREAGSGTRETVEQYLSQQLQSFRCAGELGNSEAIKYAVAAGLGLSCLSVAVVQELLAAGRLIQLHPEFAPCERRFSLIYHAHKSASAQLGHFLRLVRGWSSCLQTATPGEAGAAN</sequence>
<keyword evidence="4" id="KW-0804">Transcription</keyword>
<dbReference type="InterPro" id="IPR036390">
    <property type="entry name" value="WH_DNA-bd_sf"/>
</dbReference>
<dbReference type="PROSITE" id="PS50931">
    <property type="entry name" value="HTH_LYSR"/>
    <property type="match status" value="1"/>
</dbReference>
<evidence type="ECO:0000313" key="6">
    <source>
        <dbReference type="EMBL" id="MBC3931578.1"/>
    </source>
</evidence>
<protein>
    <submittedName>
        <fullName evidence="6">LysR family transcriptional regulator</fullName>
    </submittedName>
</protein>
<organism evidence="6 7">
    <name type="scientific">Undibacterium curvum</name>
    <dbReference type="NCBI Taxonomy" id="2762294"/>
    <lineage>
        <taxon>Bacteria</taxon>
        <taxon>Pseudomonadati</taxon>
        <taxon>Pseudomonadota</taxon>
        <taxon>Betaproteobacteria</taxon>
        <taxon>Burkholderiales</taxon>
        <taxon>Oxalobacteraceae</taxon>
        <taxon>Undibacterium</taxon>
    </lineage>
</organism>
<dbReference type="InterPro" id="IPR036388">
    <property type="entry name" value="WH-like_DNA-bd_sf"/>
</dbReference>
<dbReference type="InterPro" id="IPR005119">
    <property type="entry name" value="LysR_subst-bd"/>
</dbReference>
<comment type="caution">
    <text evidence="6">The sequence shown here is derived from an EMBL/GenBank/DDBJ whole genome shotgun (WGS) entry which is preliminary data.</text>
</comment>